<dbReference type="Proteomes" id="UP001269081">
    <property type="component" value="Unassembled WGS sequence"/>
</dbReference>
<organism evidence="3 4">
    <name type="scientific">Flavobacterium piscis</name>
    <dbReference type="NCBI Taxonomy" id="1114874"/>
    <lineage>
        <taxon>Bacteria</taxon>
        <taxon>Pseudomonadati</taxon>
        <taxon>Bacteroidota</taxon>
        <taxon>Flavobacteriia</taxon>
        <taxon>Flavobacteriales</taxon>
        <taxon>Flavobacteriaceae</taxon>
        <taxon>Flavobacterium</taxon>
    </lineage>
</organism>
<gene>
    <name evidence="3" type="ORF">J2W48_004604</name>
</gene>
<dbReference type="Pfam" id="PF00551">
    <property type="entry name" value="Formyl_trans_N"/>
    <property type="match status" value="1"/>
</dbReference>
<keyword evidence="3" id="KW-0808">Transferase</keyword>
<dbReference type="PANTHER" id="PTHR11138">
    <property type="entry name" value="METHIONYL-TRNA FORMYLTRANSFERASE"/>
    <property type="match status" value="1"/>
</dbReference>
<proteinExistence type="predicted"/>
<dbReference type="InterPro" id="IPR011034">
    <property type="entry name" value="Formyl_transferase-like_C_sf"/>
</dbReference>
<dbReference type="Pfam" id="PF02911">
    <property type="entry name" value="Formyl_trans_C"/>
    <property type="match status" value="1"/>
</dbReference>
<name>A0ABU1YEH6_9FLAO</name>
<dbReference type="SUPFAM" id="SSF53328">
    <property type="entry name" value="Formyltransferase"/>
    <property type="match status" value="1"/>
</dbReference>
<feature type="domain" description="Formyl transferase N-terminal" evidence="1">
    <location>
        <begin position="24"/>
        <end position="134"/>
    </location>
</feature>
<dbReference type="EMBL" id="JAVDWQ010000029">
    <property type="protein sequence ID" value="MDR7212639.1"/>
    <property type="molecule type" value="Genomic_DNA"/>
</dbReference>
<dbReference type="Gene3D" id="3.40.50.12230">
    <property type="match status" value="1"/>
</dbReference>
<dbReference type="PROSITE" id="PS00373">
    <property type="entry name" value="GART"/>
    <property type="match status" value="1"/>
</dbReference>
<protein>
    <submittedName>
        <fullName evidence="3">Methionyl-tRNA formyltransferase</fullName>
        <ecNumber evidence="3">2.1.2.9</ecNumber>
    </submittedName>
</protein>
<dbReference type="RefSeq" id="WP_310284374.1">
    <property type="nucleotide sequence ID" value="NZ_JAVDWQ010000029.1"/>
</dbReference>
<dbReference type="PANTHER" id="PTHR11138:SF5">
    <property type="entry name" value="METHIONYL-TRNA FORMYLTRANSFERASE, MITOCHONDRIAL"/>
    <property type="match status" value="1"/>
</dbReference>
<evidence type="ECO:0000259" key="1">
    <source>
        <dbReference type="Pfam" id="PF00551"/>
    </source>
</evidence>
<dbReference type="InterPro" id="IPR036477">
    <property type="entry name" value="Formyl_transf_N_sf"/>
</dbReference>
<evidence type="ECO:0000313" key="4">
    <source>
        <dbReference type="Proteomes" id="UP001269081"/>
    </source>
</evidence>
<evidence type="ECO:0000313" key="3">
    <source>
        <dbReference type="EMBL" id="MDR7212639.1"/>
    </source>
</evidence>
<accession>A0ABU1YEH6</accession>
<dbReference type="SUPFAM" id="SSF50486">
    <property type="entry name" value="FMT C-terminal domain-like"/>
    <property type="match status" value="1"/>
</dbReference>
<comment type="caution">
    <text evidence="3">The sequence shown here is derived from an EMBL/GenBank/DDBJ whole genome shotgun (WGS) entry which is preliminary data.</text>
</comment>
<keyword evidence="4" id="KW-1185">Reference proteome</keyword>
<reference evidence="3 4" key="1">
    <citation type="submission" date="2023-07" db="EMBL/GenBank/DDBJ databases">
        <title>Sorghum-associated microbial communities from plants grown in Nebraska, USA.</title>
        <authorList>
            <person name="Schachtman D."/>
        </authorList>
    </citation>
    <scope>NUCLEOTIDE SEQUENCE [LARGE SCALE GENOMIC DNA]</scope>
    <source>
        <strain evidence="3 4">4129</strain>
    </source>
</reference>
<dbReference type="EC" id="2.1.2.9" evidence="3"/>
<dbReference type="InterPro" id="IPR002376">
    <property type="entry name" value="Formyl_transf_N"/>
</dbReference>
<evidence type="ECO:0000259" key="2">
    <source>
        <dbReference type="Pfam" id="PF02911"/>
    </source>
</evidence>
<dbReference type="GO" id="GO:0004479">
    <property type="term" value="F:methionyl-tRNA formyltransferase activity"/>
    <property type="evidence" value="ECO:0007669"/>
    <property type="project" value="UniProtKB-EC"/>
</dbReference>
<feature type="domain" description="Formyl transferase C-terminal" evidence="2">
    <location>
        <begin position="175"/>
        <end position="259"/>
    </location>
</feature>
<dbReference type="InterPro" id="IPR005793">
    <property type="entry name" value="Formyl_trans_C"/>
</dbReference>
<dbReference type="InterPro" id="IPR001555">
    <property type="entry name" value="GART_AS"/>
</dbReference>
<sequence>MVAVGSSNHVSETVLLLEKQCTSSSVSFEVFEKNNLGSKLTLWLELHQPDVVLVKTFPWKIPAAVLSIPKFGFINFHYAPLPAFRGTNPLFWMIRNLESTGGVTVHQMDENLDTGDLLITKEVPIYPEASFGMLIGQLAYTGLELTMPLIQGLANGTLKPKKQNSSNSKWYSQPKQKDLFIDWKVMSSWEVRALVKACNPWQKGAAARYKGWLFGITDASLSFMTVAPETSSGTVIVLDESNGLIIVCADGKAIKVEVVYSEEGYFPGHKMTQFGLRKGDKLD</sequence>